<evidence type="ECO:0000256" key="10">
    <source>
        <dbReference type="ARBA" id="ARBA00023012"/>
    </source>
</evidence>
<keyword evidence="8 15" id="KW-0418">Kinase</keyword>
<dbReference type="InterPro" id="IPR004358">
    <property type="entry name" value="Sig_transdc_His_kin-like_C"/>
</dbReference>
<dbReference type="InterPro" id="IPR005467">
    <property type="entry name" value="His_kinase_dom"/>
</dbReference>
<dbReference type="InterPro" id="IPR003594">
    <property type="entry name" value="HATPase_dom"/>
</dbReference>
<dbReference type="InterPro" id="IPR036890">
    <property type="entry name" value="HATPase_C_sf"/>
</dbReference>
<comment type="subcellular location">
    <subcellularLocation>
        <location evidence="2">Cell membrane</location>
        <topology evidence="2">Multi-pass membrane protein</topology>
    </subcellularLocation>
</comment>
<dbReference type="Pfam" id="PF06580">
    <property type="entry name" value="His_kinase"/>
    <property type="match status" value="1"/>
</dbReference>
<keyword evidence="12" id="KW-1133">Transmembrane helix</keyword>
<sequence length="572" mass="65263">MRIKIRAKIIGSTMLVVMVSLLFSSYITYTYMSRILQEQAVKDNMTKLAQTSSSLTRMQDRLVKTAETIIADPEINARIVSKPGATLEMSYFNKVAVLKQLQRFVALDSSLLNIMIVNPDKVVFSNYSGYESYYEEYLKEDWLQPFLSGTNETRFSAIHPLVNFNGVRDVISYVTPYRNWEDKSSGSSYFLIIEMKKDEIDKVFSESSKDFQRIILRGGDGRIIFDTNREEASESANVSSDDVISIRYDAMREGWSQEAYISKQKLYESFRPILLFYLLIVIGGLMFILLIVPTFIFNFTKPITQLARAMRKVSVGELNTNVLIRSGDEMEVLGEGFNRMVNELDAWMKSSMREQEIKRNMQINLLLSEINPHFIYNTLNTVIYLSHAGRNKDTITITKALIAILQDTIKTGEDAFFSTLDEEMNLVVQYIHIQQYRYPDRFRVEWAIPDRLRSCVVLRLMIQPLVENALVHGIFNLEEEGVIRISALAQENTLCVTVTDNGIGLDADSSHYHVSQRHSANSGQTKGIGLANIRERIAFHYGDKYGLDLTSQPSSGTSVTIRIPLRTGEQPD</sequence>
<accession>A0A430JD33</accession>
<keyword evidence="4" id="KW-1003">Cell membrane</keyword>
<evidence type="ECO:0000256" key="6">
    <source>
        <dbReference type="ARBA" id="ARBA00022679"/>
    </source>
</evidence>
<evidence type="ECO:0000256" key="4">
    <source>
        <dbReference type="ARBA" id="ARBA00022475"/>
    </source>
</evidence>
<dbReference type="Gene3D" id="3.30.565.10">
    <property type="entry name" value="Histidine kinase-like ATPase, C-terminal domain"/>
    <property type="match status" value="1"/>
</dbReference>
<dbReference type="EC" id="2.7.13.3" evidence="3"/>
<evidence type="ECO:0000256" key="12">
    <source>
        <dbReference type="SAM" id="Phobius"/>
    </source>
</evidence>
<protein>
    <recommendedName>
        <fullName evidence="3">histidine kinase</fullName>
        <ecNumber evidence="3">2.7.13.3</ecNumber>
    </recommendedName>
</protein>
<dbReference type="OrthoDB" id="9809348at2"/>
<dbReference type="PRINTS" id="PR00344">
    <property type="entry name" value="BCTRLSENSOR"/>
</dbReference>
<dbReference type="InterPro" id="IPR003660">
    <property type="entry name" value="HAMP_dom"/>
</dbReference>
<evidence type="ECO:0000256" key="7">
    <source>
        <dbReference type="ARBA" id="ARBA00022741"/>
    </source>
</evidence>
<evidence type="ECO:0000256" key="9">
    <source>
        <dbReference type="ARBA" id="ARBA00022840"/>
    </source>
</evidence>
<dbReference type="InterPro" id="IPR010559">
    <property type="entry name" value="Sig_transdc_His_kin_internal"/>
</dbReference>
<evidence type="ECO:0000256" key="5">
    <source>
        <dbReference type="ARBA" id="ARBA00022553"/>
    </source>
</evidence>
<dbReference type="Pfam" id="PF00672">
    <property type="entry name" value="HAMP"/>
    <property type="match status" value="1"/>
</dbReference>
<keyword evidence="7" id="KW-0547">Nucleotide-binding</keyword>
<feature type="domain" description="HAMP" evidence="14">
    <location>
        <begin position="297"/>
        <end position="349"/>
    </location>
</feature>
<dbReference type="GO" id="GO:0000155">
    <property type="term" value="F:phosphorelay sensor kinase activity"/>
    <property type="evidence" value="ECO:0007669"/>
    <property type="project" value="InterPro"/>
</dbReference>
<feature type="transmembrane region" description="Helical" evidence="12">
    <location>
        <begin position="274"/>
        <end position="300"/>
    </location>
</feature>
<dbReference type="PANTHER" id="PTHR34220">
    <property type="entry name" value="SENSOR HISTIDINE KINASE YPDA"/>
    <property type="match status" value="1"/>
</dbReference>
<dbReference type="PROSITE" id="PS50885">
    <property type="entry name" value="HAMP"/>
    <property type="match status" value="1"/>
</dbReference>
<keyword evidence="11 12" id="KW-0472">Membrane</keyword>
<evidence type="ECO:0000256" key="8">
    <source>
        <dbReference type="ARBA" id="ARBA00022777"/>
    </source>
</evidence>
<reference evidence="15 16" key="1">
    <citation type="submission" date="2018-12" db="EMBL/GenBank/DDBJ databases">
        <title>Bacillus ochoae sp. nov., Paenibacillus whitsoniae sp. nov., Paenibacillus spiritus sp. nov. Isolated from the Mars Exploration Rover during spacecraft assembly.</title>
        <authorList>
            <person name="Seuylemezian A."/>
            <person name="Vaishampayan P."/>
        </authorList>
    </citation>
    <scope>NUCLEOTIDE SEQUENCE [LARGE SCALE GENOMIC DNA]</scope>
    <source>
        <strain evidence="15 16">MER 54</strain>
    </source>
</reference>
<dbReference type="Gene3D" id="6.10.340.10">
    <property type="match status" value="1"/>
</dbReference>
<dbReference type="Pfam" id="PF02518">
    <property type="entry name" value="HATPase_c"/>
    <property type="match status" value="1"/>
</dbReference>
<dbReference type="GO" id="GO:0005524">
    <property type="term" value="F:ATP binding"/>
    <property type="evidence" value="ECO:0007669"/>
    <property type="project" value="UniProtKB-KW"/>
</dbReference>
<dbReference type="PANTHER" id="PTHR34220:SF7">
    <property type="entry name" value="SENSOR HISTIDINE KINASE YPDA"/>
    <property type="match status" value="1"/>
</dbReference>
<keyword evidence="10" id="KW-0902">Two-component regulatory system</keyword>
<evidence type="ECO:0000256" key="1">
    <source>
        <dbReference type="ARBA" id="ARBA00000085"/>
    </source>
</evidence>
<comment type="catalytic activity">
    <reaction evidence="1">
        <text>ATP + protein L-histidine = ADP + protein N-phospho-L-histidine.</text>
        <dbReference type="EC" id="2.7.13.3"/>
    </reaction>
</comment>
<keyword evidence="12" id="KW-0812">Transmembrane</keyword>
<gene>
    <name evidence="15" type="ORF">EJQ19_15485</name>
</gene>
<evidence type="ECO:0000313" key="16">
    <source>
        <dbReference type="Proteomes" id="UP000276128"/>
    </source>
</evidence>
<dbReference type="RefSeq" id="WP_126142133.1">
    <property type="nucleotide sequence ID" value="NZ_RXHU01000042.1"/>
</dbReference>
<evidence type="ECO:0000256" key="2">
    <source>
        <dbReference type="ARBA" id="ARBA00004651"/>
    </source>
</evidence>
<organism evidence="15 16">
    <name type="scientific">Paenibacillus whitsoniae</name>
    <dbReference type="NCBI Taxonomy" id="2496558"/>
    <lineage>
        <taxon>Bacteria</taxon>
        <taxon>Bacillati</taxon>
        <taxon>Bacillota</taxon>
        <taxon>Bacilli</taxon>
        <taxon>Bacillales</taxon>
        <taxon>Paenibacillaceae</taxon>
        <taxon>Paenibacillus</taxon>
    </lineage>
</organism>
<evidence type="ECO:0000256" key="11">
    <source>
        <dbReference type="ARBA" id="ARBA00023136"/>
    </source>
</evidence>
<dbReference type="SMART" id="SM00387">
    <property type="entry name" value="HATPase_c"/>
    <property type="match status" value="1"/>
</dbReference>
<keyword evidence="6" id="KW-0808">Transferase</keyword>
<dbReference type="CDD" id="cd06225">
    <property type="entry name" value="HAMP"/>
    <property type="match status" value="1"/>
</dbReference>
<keyword evidence="5" id="KW-0597">Phosphoprotein</keyword>
<dbReference type="Proteomes" id="UP000276128">
    <property type="component" value="Unassembled WGS sequence"/>
</dbReference>
<evidence type="ECO:0000259" key="13">
    <source>
        <dbReference type="PROSITE" id="PS50109"/>
    </source>
</evidence>
<evidence type="ECO:0000313" key="15">
    <source>
        <dbReference type="EMBL" id="RTE08917.1"/>
    </source>
</evidence>
<keyword evidence="16" id="KW-1185">Reference proteome</keyword>
<dbReference type="SMART" id="SM00304">
    <property type="entry name" value="HAMP"/>
    <property type="match status" value="1"/>
</dbReference>
<dbReference type="InterPro" id="IPR050640">
    <property type="entry name" value="Bact_2-comp_sensor_kinase"/>
</dbReference>
<dbReference type="AlphaFoldDB" id="A0A430JD33"/>
<keyword evidence="9" id="KW-0067">ATP-binding</keyword>
<dbReference type="SUPFAM" id="SSF158472">
    <property type="entry name" value="HAMP domain-like"/>
    <property type="match status" value="1"/>
</dbReference>
<name>A0A430JD33_9BACL</name>
<feature type="transmembrane region" description="Helical" evidence="12">
    <location>
        <begin position="12"/>
        <end position="32"/>
    </location>
</feature>
<proteinExistence type="predicted"/>
<comment type="caution">
    <text evidence="15">The sequence shown here is derived from an EMBL/GenBank/DDBJ whole genome shotgun (WGS) entry which is preliminary data.</text>
</comment>
<dbReference type="SUPFAM" id="SSF55874">
    <property type="entry name" value="ATPase domain of HSP90 chaperone/DNA topoisomerase II/histidine kinase"/>
    <property type="match status" value="1"/>
</dbReference>
<evidence type="ECO:0000256" key="3">
    <source>
        <dbReference type="ARBA" id="ARBA00012438"/>
    </source>
</evidence>
<dbReference type="PROSITE" id="PS50109">
    <property type="entry name" value="HIS_KIN"/>
    <property type="match status" value="1"/>
</dbReference>
<feature type="domain" description="Histidine kinase" evidence="13">
    <location>
        <begin position="458"/>
        <end position="567"/>
    </location>
</feature>
<evidence type="ECO:0000259" key="14">
    <source>
        <dbReference type="PROSITE" id="PS50885"/>
    </source>
</evidence>
<dbReference type="GO" id="GO:0005886">
    <property type="term" value="C:plasma membrane"/>
    <property type="evidence" value="ECO:0007669"/>
    <property type="project" value="UniProtKB-SubCell"/>
</dbReference>
<dbReference type="EMBL" id="RXHU01000042">
    <property type="protein sequence ID" value="RTE08917.1"/>
    <property type="molecule type" value="Genomic_DNA"/>
</dbReference>